<comment type="caution">
    <text evidence="2">The sequence shown here is derived from an EMBL/GenBank/DDBJ whole genome shotgun (WGS) entry which is preliminary data.</text>
</comment>
<gene>
    <name evidence="2" type="ORF">OKA05_25855</name>
</gene>
<evidence type="ECO:0000313" key="2">
    <source>
        <dbReference type="EMBL" id="MCW1926010.1"/>
    </source>
</evidence>
<dbReference type="EMBL" id="JAPDDT010000020">
    <property type="protein sequence ID" value="MCW1926010.1"/>
    <property type="molecule type" value="Genomic_DNA"/>
</dbReference>
<feature type="compositionally biased region" description="Acidic residues" evidence="1">
    <location>
        <begin position="154"/>
        <end position="171"/>
    </location>
</feature>
<feature type="region of interest" description="Disordered" evidence="1">
    <location>
        <begin position="151"/>
        <end position="203"/>
    </location>
</feature>
<sequence>MVSLSSVHAQCGGTCGTPGTQTLKFSGSAQVKSGSITVSMYNPETGNNVTVTDSESGEALAQTPEGSIPIKPGDPYTGTVEVVSQPLSGSGCGTVATVVLDPGSTCGYLVECCTVTGGVDGAWSENLTLTFPVIALGGAITGTYKVRITKEADENKEEEDDEDDSETEEDSSYTRTSPPSIPENEQDVPPLVDGGPPTAQPSMAAFSHTVDLGATPQTAGRNAGSLILAASITEGAANPDLLKVTNSFGLAAPEFEVIPNPDTPEIIGQVKTDACLAKVLSIEDGFQILIYQAGDFVVPRQPNQLYATIDGRLPVREYTYSKVYPASGHQGGISITTQTAGGSPRTRVYLSTSGTGDAWRIVGPGGLQVTDYVSNFHYDEDYDGTKDRWIRTDEETVSRSGIAYSETERDYQYQVLRQGTAVVQSHQFLLEERRSVSPTEPDLITTYEPHPDFLGQAKSVTRSDGSWEVYDYYDASSGWRGRTKTVLRPWNGLPVLPSDATASTPTQNCEVTTFTYTSGSNGGLVVDEEVTTLPVVGTVKKETTAPAWVPVTGTGGNPGVADLLLLAGIHSEWAPAAVNIQETSRHRWASASESLRSTRLSYVRGTGPVRPWQGRSAGSIDSDLRGSLTGYELGTYAAGVFTPNTTANGGTGTHVRAITVEVQGEVDGTPSFAFLELGESTKTEVIEDEDGRVLSEQLFVRTGTGSWSPATDTTYEYGFWPNGSVKEVTRKHDGRIVERTLEVSRYETHSWDEQGIETREVRDALGRTLSVTKVGIVGSQPDVVTSYTYSGRTVTRTSLAARFP</sequence>
<accession>A0ABT3GR80</accession>
<keyword evidence="3" id="KW-1185">Reference proteome</keyword>
<evidence type="ECO:0008006" key="4">
    <source>
        <dbReference type="Google" id="ProtNLM"/>
    </source>
</evidence>
<name>A0ABT3GR80_9BACT</name>
<reference evidence="2 3" key="1">
    <citation type="submission" date="2022-10" db="EMBL/GenBank/DDBJ databases">
        <title>Luteolibacter arcticus strain CCTCC AB 2014275, whole genome shotgun sequencing project.</title>
        <authorList>
            <person name="Zhao G."/>
            <person name="Shen L."/>
        </authorList>
    </citation>
    <scope>NUCLEOTIDE SEQUENCE [LARGE SCALE GENOMIC DNA]</scope>
    <source>
        <strain evidence="2 3">CCTCC AB 2014275</strain>
    </source>
</reference>
<dbReference type="Proteomes" id="UP001320876">
    <property type="component" value="Unassembled WGS sequence"/>
</dbReference>
<protein>
    <recommendedName>
        <fullName evidence="4">RHS repeat protein</fullName>
    </recommendedName>
</protein>
<proteinExistence type="predicted"/>
<evidence type="ECO:0000313" key="3">
    <source>
        <dbReference type="Proteomes" id="UP001320876"/>
    </source>
</evidence>
<dbReference type="RefSeq" id="WP_264490118.1">
    <property type="nucleotide sequence ID" value="NZ_JAPDDT010000020.1"/>
</dbReference>
<organism evidence="2 3">
    <name type="scientific">Luteolibacter arcticus</name>
    <dbReference type="NCBI Taxonomy" id="1581411"/>
    <lineage>
        <taxon>Bacteria</taxon>
        <taxon>Pseudomonadati</taxon>
        <taxon>Verrucomicrobiota</taxon>
        <taxon>Verrucomicrobiia</taxon>
        <taxon>Verrucomicrobiales</taxon>
        <taxon>Verrucomicrobiaceae</taxon>
        <taxon>Luteolibacter</taxon>
    </lineage>
</organism>
<evidence type="ECO:0000256" key="1">
    <source>
        <dbReference type="SAM" id="MobiDB-lite"/>
    </source>
</evidence>